<dbReference type="PROSITE" id="PS51900">
    <property type="entry name" value="CB"/>
    <property type="match status" value="1"/>
</dbReference>
<keyword evidence="2" id="KW-0229">DNA integration</keyword>
<dbReference type="RefSeq" id="WP_220747220.1">
    <property type="nucleotide sequence ID" value="NZ_BPFH01000001.1"/>
</dbReference>
<dbReference type="Gene3D" id="3.30.160.390">
    <property type="entry name" value="Integrase, DNA-binding domain"/>
    <property type="match status" value="1"/>
</dbReference>
<dbReference type="InterPro" id="IPR044068">
    <property type="entry name" value="CB"/>
</dbReference>
<keyword evidence="9" id="KW-1185">Reference proteome</keyword>
<dbReference type="Pfam" id="PF00589">
    <property type="entry name" value="Phage_integrase"/>
    <property type="match status" value="1"/>
</dbReference>
<keyword evidence="4" id="KW-0233">DNA recombination</keyword>
<dbReference type="PROSITE" id="PS51898">
    <property type="entry name" value="TYR_RECOMBINASE"/>
    <property type="match status" value="1"/>
</dbReference>
<proteinExistence type="inferred from homology"/>
<evidence type="ECO:0000313" key="8">
    <source>
        <dbReference type="EMBL" id="GIT93701.1"/>
    </source>
</evidence>
<evidence type="ECO:0000259" key="6">
    <source>
        <dbReference type="PROSITE" id="PS51898"/>
    </source>
</evidence>
<comment type="similarity">
    <text evidence="1">Belongs to the 'phage' integrase family.</text>
</comment>
<dbReference type="Pfam" id="PF13356">
    <property type="entry name" value="Arm-DNA-bind_3"/>
    <property type="match status" value="1"/>
</dbReference>
<dbReference type="InterPro" id="IPR002104">
    <property type="entry name" value="Integrase_catalytic"/>
</dbReference>
<dbReference type="InterPro" id="IPR013762">
    <property type="entry name" value="Integrase-like_cat_sf"/>
</dbReference>
<reference evidence="8 9" key="1">
    <citation type="submission" date="2021-05" db="EMBL/GenBank/DDBJ databases">
        <title>Bacteria Genome sequencing.</title>
        <authorList>
            <person name="Takabe Y."/>
            <person name="Nakajima Y."/>
            <person name="Suzuki S."/>
            <person name="Shiozaki T."/>
        </authorList>
    </citation>
    <scope>NUCLEOTIDE SEQUENCE [LARGE SCALE GENOMIC DNA]</scope>
    <source>
        <strain evidence="8 9">AI_62</strain>
    </source>
</reference>
<dbReference type="InterPro" id="IPR050808">
    <property type="entry name" value="Phage_Integrase"/>
</dbReference>
<organism evidence="8 9">
    <name type="scientific">Jannaschia pagri</name>
    <dbReference type="NCBI Taxonomy" id="2829797"/>
    <lineage>
        <taxon>Bacteria</taxon>
        <taxon>Pseudomonadati</taxon>
        <taxon>Pseudomonadota</taxon>
        <taxon>Alphaproteobacteria</taxon>
        <taxon>Rhodobacterales</taxon>
        <taxon>Roseobacteraceae</taxon>
        <taxon>Jannaschia</taxon>
    </lineage>
</organism>
<dbReference type="EMBL" id="BPFH01000001">
    <property type="protein sequence ID" value="GIT93701.1"/>
    <property type="molecule type" value="Genomic_DNA"/>
</dbReference>
<dbReference type="InterPro" id="IPR010998">
    <property type="entry name" value="Integrase_recombinase_N"/>
</dbReference>
<dbReference type="Gene3D" id="1.10.150.130">
    <property type="match status" value="1"/>
</dbReference>
<dbReference type="PANTHER" id="PTHR30629:SF2">
    <property type="entry name" value="PROPHAGE INTEGRASE INTS-RELATED"/>
    <property type="match status" value="1"/>
</dbReference>
<comment type="caution">
    <text evidence="8">The sequence shown here is derived from an EMBL/GenBank/DDBJ whole genome shotgun (WGS) entry which is preliminary data.</text>
</comment>
<dbReference type="PANTHER" id="PTHR30629">
    <property type="entry name" value="PROPHAGE INTEGRASE"/>
    <property type="match status" value="1"/>
</dbReference>
<dbReference type="Gene3D" id="1.10.443.10">
    <property type="entry name" value="Intergrase catalytic core"/>
    <property type="match status" value="1"/>
</dbReference>
<gene>
    <name evidence="8" type="ORF">JANAI62_03240</name>
</gene>
<accession>A0ABQ4NH03</accession>
<name>A0ABQ4NH03_9RHOB</name>
<feature type="domain" description="Tyr recombinase" evidence="6">
    <location>
        <begin position="183"/>
        <end position="357"/>
    </location>
</feature>
<keyword evidence="3 5" id="KW-0238">DNA-binding</keyword>
<protein>
    <submittedName>
        <fullName evidence="8">Integrase</fullName>
    </submittedName>
</protein>
<sequence>MSLTDLLIKRLKAPEKGQKTYYDDALPGFGVRVSQGGSKSFVVLYGRDRRRRTLGKYPDLKLAEARKLAKQAQVDVMFEEEHPSLPPMTFDEARRKFLDDCEARNRPKTVVEYRRLLHRHFTFKGDLSSITRRDVARAVEKINARPSEQHHAFVAIRTMMNWCVKRAVLEHSPVPAMSFKTTARDRILSDEEIVIVWQRADEIGYPYGRIIQLLLLTGQRRGEIVGLRRSWVSDDEIAYPREFVKNGRPHRVPLTERVRSLLDGLPEKSDLFFPSRLDASKPFNGFSKCKRTFDKEINVEPFTLHDLRRTFSSSLARLGTPIHITERLLNHTSGTISGVAAVYNRHSYLPEMREALISYEQFLEDLTQ</sequence>
<dbReference type="InterPro" id="IPR038488">
    <property type="entry name" value="Integrase_DNA-bd_sf"/>
</dbReference>
<evidence type="ECO:0000256" key="1">
    <source>
        <dbReference type="ARBA" id="ARBA00008857"/>
    </source>
</evidence>
<evidence type="ECO:0000256" key="5">
    <source>
        <dbReference type="PROSITE-ProRule" id="PRU01248"/>
    </source>
</evidence>
<dbReference type="InterPro" id="IPR025166">
    <property type="entry name" value="Integrase_DNA_bind_dom"/>
</dbReference>
<evidence type="ECO:0000256" key="3">
    <source>
        <dbReference type="ARBA" id="ARBA00023125"/>
    </source>
</evidence>
<evidence type="ECO:0000256" key="2">
    <source>
        <dbReference type="ARBA" id="ARBA00022908"/>
    </source>
</evidence>
<evidence type="ECO:0000256" key="4">
    <source>
        <dbReference type="ARBA" id="ARBA00023172"/>
    </source>
</evidence>
<dbReference type="Proteomes" id="UP000786693">
    <property type="component" value="Unassembled WGS sequence"/>
</dbReference>
<feature type="domain" description="Core-binding (CB)" evidence="7">
    <location>
        <begin position="88"/>
        <end position="164"/>
    </location>
</feature>
<dbReference type="InterPro" id="IPR011010">
    <property type="entry name" value="DNA_brk_join_enz"/>
</dbReference>
<dbReference type="SUPFAM" id="SSF56349">
    <property type="entry name" value="DNA breaking-rejoining enzymes"/>
    <property type="match status" value="1"/>
</dbReference>
<evidence type="ECO:0000259" key="7">
    <source>
        <dbReference type="PROSITE" id="PS51900"/>
    </source>
</evidence>
<dbReference type="CDD" id="cd00801">
    <property type="entry name" value="INT_P4_C"/>
    <property type="match status" value="1"/>
</dbReference>
<evidence type="ECO:0000313" key="9">
    <source>
        <dbReference type="Proteomes" id="UP000786693"/>
    </source>
</evidence>